<evidence type="ECO:0000256" key="1">
    <source>
        <dbReference type="SAM" id="MobiDB-lite"/>
    </source>
</evidence>
<reference evidence="3" key="1">
    <citation type="submission" date="2020-02" db="EMBL/GenBank/DDBJ databases">
        <authorList>
            <person name="Meier V. D."/>
        </authorList>
    </citation>
    <scope>NUCLEOTIDE SEQUENCE</scope>
    <source>
        <strain evidence="3">AVDCRST_MAG63</strain>
    </source>
</reference>
<accession>A0A6J4K6G1</accession>
<proteinExistence type="predicted"/>
<evidence type="ECO:0000256" key="2">
    <source>
        <dbReference type="SAM" id="SignalP"/>
    </source>
</evidence>
<feature type="chain" id="PRO_5027121388" evidence="2">
    <location>
        <begin position="28"/>
        <end position="84"/>
    </location>
</feature>
<evidence type="ECO:0000313" key="3">
    <source>
        <dbReference type="EMBL" id="CAA9297378.1"/>
    </source>
</evidence>
<name>A0A6J4K6G1_9BACT</name>
<gene>
    <name evidence="3" type="ORF">AVDCRST_MAG63-5105</name>
</gene>
<protein>
    <submittedName>
        <fullName evidence="3">Uncharacterized protein</fullName>
    </submittedName>
</protein>
<organism evidence="3">
    <name type="scientific">uncultured Armatimonadetes bacterium</name>
    <dbReference type="NCBI Taxonomy" id="157466"/>
    <lineage>
        <taxon>Bacteria</taxon>
        <taxon>Bacillati</taxon>
        <taxon>Armatimonadota</taxon>
        <taxon>environmental samples</taxon>
    </lineage>
</organism>
<feature type="signal peptide" evidence="2">
    <location>
        <begin position="1"/>
        <end position="27"/>
    </location>
</feature>
<keyword evidence="2" id="KW-0732">Signal</keyword>
<dbReference type="EMBL" id="CADCTO010000684">
    <property type="protein sequence ID" value="CAA9297378.1"/>
    <property type="molecule type" value="Genomic_DNA"/>
</dbReference>
<feature type="region of interest" description="Disordered" evidence="1">
    <location>
        <begin position="30"/>
        <end position="56"/>
    </location>
</feature>
<sequence>MYLDHKQRSAAAFVGSLFTLAAPAALAAPGQTADQKAGAAPSASAPPASEKAPAPAQAQALVDAAVRTARASGRTVLVHFGASW</sequence>
<dbReference type="AlphaFoldDB" id="A0A6J4K6G1"/>